<accession>A0ACD3RPN3</accession>
<organism evidence="1 2">
    <name type="scientific">Larimichthys crocea</name>
    <name type="common">Large yellow croaker</name>
    <name type="synonym">Pseudosciaena crocea</name>
    <dbReference type="NCBI Taxonomy" id="215358"/>
    <lineage>
        <taxon>Eukaryota</taxon>
        <taxon>Metazoa</taxon>
        <taxon>Chordata</taxon>
        <taxon>Craniata</taxon>
        <taxon>Vertebrata</taxon>
        <taxon>Euteleostomi</taxon>
        <taxon>Actinopterygii</taxon>
        <taxon>Neopterygii</taxon>
        <taxon>Teleostei</taxon>
        <taxon>Neoteleostei</taxon>
        <taxon>Acanthomorphata</taxon>
        <taxon>Eupercaria</taxon>
        <taxon>Sciaenidae</taxon>
        <taxon>Larimichthys</taxon>
    </lineage>
</organism>
<proteinExistence type="predicted"/>
<sequence>MDWSTDSKYLQTNDGSGRRFFYRMPSGKEVTNREELKLVQWASWTCVLGPEVNGIWPKYSDINDINSVDANFNNQVLVTADDYGLVKLLRYPCIKKGAKSKKYLGHSAHITNARWSHDYQWVITIGGADHSVFQWKFVPERKSKEAAMHIAPQETLADSNSEESDSDQSDVPEMDSEIEQETQLTYRRQVYKEDLPQLKEQCKEKHRATAMKKRERPPGSGVKLHFIHGYRGYDCRSNLFYTQTGEIVYHVAAIGVVYNRQQNTQRFYMGHDDDILCLAIHPLKDFVATGQVGRDSSIHIWDTETLKPISVLRGFHQLGVCALDFSADGKRLASVGLDDNHTIVLWDWRKGEKLSAMRFYSIENSPWLVWSSALRVVCQALTVAQGQLGAALISFADPGGQCSEAVRGKWGLTEPSFCTCHCVVFSWERRNGCKRETMNKGESWEYGKA</sequence>
<protein>
    <submittedName>
        <fullName evidence="1">Uncharacterized protein</fullName>
    </submittedName>
</protein>
<dbReference type="Proteomes" id="UP000793456">
    <property type="component" value="Chromosome III"/>
</dbReference>
<evidence type="ECO:0000313" key="2">
    <source>
        <dbReference type="Proteomes" id="UP000793456"/>
    </source>
</evidence>
<name>A0ACD3RPN3_LARCR</name>
<keyword evidence="2" id="KW-1185">Reference proteome</keyword>
<dbReference type="EMBL" id="CM011676">
    <property type="protein sequence ID" value="TMS21295.1"/>
    <property type="molecule type" value="Genomic_DNA"/>
</dbReference>
<evidence type="ECO:0000313" key="1">
    <source>
        <dbReference type="EMBL" id="TMS21295.1"/>
    </source>
</evidence>
<comment type="caution">
    <text evidence="1">The sequence shown here is derived from an EMBL/GenBank/DDBJ whole genome shotgun (WGS) entry which is preliminary data.</text>
</comment>
<reference evidence="1" key="1">
    <citation type="submission" date="2018-11" db="EMBL/GenBank/DDBJ databases">
        <title>The sequence and de novo assembly of Larimichthys crocea genome using PacBio and Hi-C technologies.</title>
        <authorList>
            <person name="Xu P."/>
            <person name="Chen B."/>
            <person name="Zhou Z."/>
            <person name="Ke Q."/>
            <person name="Wu Y."/>
            <person name="Bai H."/>
            <person name="Pu F."/>
        </authorList>
    </citation>
    <scope>NUCLEOTIDE SEQUENCE</scope>
    <source>
        <tissue evidence="1">Muscle</tissue>
    </source>
</reference>
<gene>
    <name evidence="1" type="ORF">E3U43_015268</name>
</gene>